<name>A0AA49JE28_9BACT</name>
<evidence type="ECO:0008006" key="3">
    <source>
        <dbReference type="Google" id="ProtNLM"/>
    </source>
</evidence>
<evidence type="ECO:0000313" key="1">
    <source>
        <dbReference type="EMBL" id="WKK86340.1"/>
    </source>
</evidence>
<keyword evidence="2" id="KW-1185">Reference proteome</keyword>
<protein>
    <recommendedName>
        <fullName evidence="3">DUF2281 domain-containing protein</fullName>
    </recommendedName>
</protein>
<accession>A0AA49JE28</accession>
<organism evidence="1 2">
    <name type="scientific">Marivirga arenosa</name>
    <dbReference type="NCBI Taxonomy" id="3059076"/>
    <lineage>
        <taxon>Bacteria</taxon>
        <taxon>Pseudomonadati</taxon>
        <taxon>Bacteroidota</taxon>
        <taxon>Cytophagia</taxon>
        <taxon>Cytophagales</taxon>
        <taxon>Marivirgaceae</taxon>
        <taxon>Marivirga</taxon>
    </lineage>
</organism>
<dbReference type="AlphaFoldDB" id="A0AA49JE28"/>
<evidence type="ECO:0000313" key="2">
    <source>
        <dbReference type="Proteomes" id="UP001244443"/>
    </source>
</evidence>
<proteinExistence type="predicted"/>
<sequence>MSREEVKVAINEMLENIPEEALQEVFEFLTAVKNQSSDNFNTVKNLRTILSEDKQLLEKLAK</sequence>
<dbReference type="Proteomes" id="UP001244443">
    <property type="component" value="Chromosome"/>
</dbReference>
<dbReference type="EMBL" id="CP129970">
    <property type="protein sequence ID" value="WKK86340.1"/>
    <property type="molecule type" value="Genomic_DNA"/>
</dbReference>
<gene>
    <name evidence="1" type="ORF">QYS48_05075</name>
</gene>
<reference evidence="1" key="1">
    <citation type="submission" date="2023-08" db="EMBL/GenBank/DDBJ databases">
        <title>Comparative genomics and taxonomic characterization of three novel marine species of genus Marivirga.</title>
        <authorList>
            <person name="Muhammad N."/>
            <person name="Kim S.-G."/>
        </authorList>
    </citation>
    <scope>NUCLEOTIDE SEQUENCE [LARGE SCALE GENOMIC DNA]</scope>
    <source>
        <strain evidence="1">ABR2-2</strain>
    </source>
</reference>
<dbReference type="RefSeq" id="WP_302102723.1">
    <property type="nucleotide sequence ID" value="NZ_CP129970.2"/>
</dbReference>